<feature type="domain" description="NADH:quinone oxidoreductase/Mrp antiporter transmembrane" evidence="7">
    <location>
        <begin position="113"/>
        <end position="393"/>
    </location>
</feature>
<feature type="transmembrane region" description="Helical" evidence="6">
    <location>
        <begin position="65"/>
        <end position="83"/>
    </location>
</feature>
<reference evidence="8" key="1">
    <citation type="journal article" date="2021" name="ISME J.">
        <title>Genomic evolution of the class Acidithiobacillia: deep-branching Proteobacteria living in extreme acidic conditions.</title>
        <authorList>
            <person name="Moya-Beltran A."/>
            <person name="Beard S."/>
            <person name="Rojas-Villalobos C."/>
            <person name="Issotta F."/>
            <person name="Gallardo Y."/>
            <person name="Ulloa R."/>
            <person name="Giaveno A."/>
            <person name="Degli Esposti M."/>
            <person name="Johnson D.B."/>
            <person name="Quatrini R."/>
        </authorList>
    </citation>
    <scope>NUCLEOTIDE SEQUENCE</scope>
    <source>
        <strain evidence="8">VAN18-1</strain>
    </source>
</reference>
<dbReference type="GO" id="GO:0016020">
    <property type="term" value="C:membrane"/>
    <property type="evidence" value="ECO:0007669"/>
    <property type="project" value="UniProtKB-SubCell"/>
</dbReference>
<feature type="transmembrane region" description="Helical" evidence="6">
    <location>
        <begin position="95"/>
        <end position="111"/>
    </location>
</feature>
<sequence>MVISSTLWAPIAVAIAALLAFFFDLHPRLGRLAPYWGVLGSLGATALVLHGRLDLGQGFYWDSSATILGTYLGLASAVLFLLLARHPLLQRMPGAFTGLCLSVLLGALLLVGSDELIGLFIGLELQVLPFFALFVWPGSSSRALEAAMKYALLAALASALFALGIALIYLGNGDLALNPPLGPINGTFAARLGFILLLAALGFELAVAPFHAWVADIYAGAPTPAVLYLGAVGKVAIMGVLINLAGVSGTWLLPYLALAVLSMVIGNLLAWRTSSFRRLLGYSAVAHAGYFFAALAAGPLGLIIATFYAVVYGLMHMGIFGPLLSLPEGTDEIPWRHLRQQAPLAAGLLAVSLLSLAGMPPTLGFFVKLGVLVADIHAQVWGLAIVLILGSALSFAYYLPSLWRHPHEQRSLALWQPAILRLYAAAGMLLLGLGWLLFPLFLGQ</sequence>
<feature type="transmembrane region" description="Helical" evidence="6">
    <location>
        <begin position="117"/>
        <end position="138"/>
    </location>
</feature>
<dbReference type="EMBL" id="JAAXYO010000066">
    <property type="protein sequence ID" value="MBU2787769.1"/>
    <property type="molecule type" value="Genomic_DNA"/>
</dbReference>
<feature type="transmembrane region" description="Helical" evidence="6">
    <location>
        <begin position="6"/>
        <end position="23"/>
    </location>
</feature>
<feature type="transmembrane region" description="Helical" evidence="6">
    <location>
        <begin position="379"/>
        <end position="399"/>
    </location>
</feature>
<protein>
    <submittedName>
        <fullName evidence="8">NADH-quinone oxidoreductase subunit N</fullName>
    </submittedName>
</protein>
<dbReference type="GO" id="GO:0012505">
    <property type="term" value="C:endomembrane system"/>
    <property type="evidence" value="ECO:0007669"/>
    <property type="project" value="UniProtKB-SubCell"/>
</dbReference>
<dbReference type="Proteomes" id="UP001197378">
    <property type="component" value="Unassembled WGS sequence"/>
</dbReference>
<dbReference type="PANTHER" id="PTHR22773">
    <property type="entry name" value="NADH DEHYDROGENASE"/>
    <property type="match status" value="1"/>
</dbReference>
<comment type="subcellular location">
    <subcellularLocation>
        <location evidence="1">Endomembrane system</location>
        <topology evidence="1">Multi-pass membrane protein</topology>
    </subcellularLocation>
    <subcellularLocation>
        <location evidence="5">Membrane</location>
        <topology evidence="5">Multi-pass membrane protein</topology>
    </subcellularLocation>
</comment>
<feature type="transmembrane region" description="Helical" evidence="6">
    <location>
        <begin position="190"/>
        <end position="214"/>
    </location>
</feature>
<evidence type="ECO:0000256" key="2">
    <source>
        <dbReference type="ARBA" id="ARBA00022692"/>
    </source>
</evidence>
<evidence type="ECO:0000256" key="6">
    <source>
        <dbReference type="SAM" id="Phobius"/>
    </source>
</evidence>
<comment type="caution">
    <text evidence="8">The sequence shown here is derived from an EMBL/GenBank/DDBJ whole genome shotgun (WGS) entry which is preliminary data.</text>
</comment>
<feature type="transmembrane region" description="Helical" evidence="6">
    <location>
        <begin position="226"/>
        <end position="246"/>
    </location>
</feature>
<feature type="transmembrane region" description="Helical" evidence="6">
    <location>
        <begin position="420"/>
        <end position="442"/>
    </location>
</feature>
<accession>A0AAE2YP34</accession>
<organism evidence="8 9">
    <name type="scientific">Igneacidithiobacillus copahuensis</name>
    <dbReference type="NCBI Taxonomy" id="2724909"/>
    <lineage>
        <taxon>Bacteria</taxon>
        <taxon>Pseudomonadati</taxon>
        <taxon>Pseudomonadota</taxon>
        <taxon>Acidithiobacillia</taxon>
        <taxon>Acidithiobacillales</taxon>
        <taxon>Acidithiobacillaceae</taxon>
        <taxon>Igneacidithiobacillus</taxon>
    </lineage>
</organism>
<gene>
    <name evidence="8" type="ORF">HFQ13_06065</name>
</gene>
<feature type="transmembrane region" description="Helical" evidence="6">
    <location>
        <begin position="150"/>
        <end position="170"/>
    </location>
</feature>
<dbReference type="RefSeq" id="WP_215873075.1">
    <property type="nucleotide sequence ID" value="NZ_JAAXYO010000066.1"/>
</dbReference>
<keyword evidence="4 6" id="KW-0472">Membrane</keyword>
<evidence type="ECO:0000256" key="5">
    <source>
        <dbReference type="RuleBase" id="RU000320"/>
    </source>
</evidence>
<evidence type="ECO:0000313" key="9">
    <source>
        <dbReference type="Proteomes" id="UP001197378"/>
    </source>
</evidence>
<name>A0AAE2YP34_9PROT</name>
<evidence type="ECO:0000313" key="8">
    <source>
        <dbReference type="EMBL" id="MBU2787769.1"/>
    </source>
</evidence>
<feature type="transmembrane region" description="Helical" evidence="6">
    <location>
        <begin position="252"/>
        <end position="270"/>
    </location>
</feature>
<proteinExistence type="predicted"/>
<evidence type="ECO:0000256" key="3">
    <source>
        <dbReference type="ARBA" id="ARBA00022989"/>
    </source>
</evidence>
<keyword evidence="2 5" id="KW-0812">Transmembrane</keyword>
<feature type="transmembrane region" description="Helical" evidence="6">
    <location>
        <begin position="35"/>
        <end position="53"/>
    </location>
</feature>
<evidence type="ECO:0000256" key="4">
    <source>
        <dbReference type="ARBA" id="ARBA00023136"/>
    </source>
</evidence>
<keyword evidence="9" id="KW-1185">Reference proteome</keyword>
<dbReference type="AlphaFoldDB" id="A0AAE2YP34"/>
<feature type="transmembrane region" description="Helical" evidence="6">
    <location>
        <begin position="344"/>
        <end position="367"/>
    </location>
</feature>
<evidence type="ECO:0000259" key="7">
    <source>
        <dbReference type="Pfam" id="PF00361"/>
    </source>
</evidence>
<dbReference type="InterPro" id="IPR001750">
    <property type="entry name" value="ND/Mrp_TM"/>
</dbReference>
<dbReference type="Pfam" id="PF00361">
    <property type="entry name" value="Proton_antipo_M"/>
    <property type="match status" value="1"/>
</dbReference>
<evidence type="ECO:0000256" key="1">
    <source>
        <dbReference type="ARBA" id="ARBA00004127"/>
    </source>
</evidence>
<keyword evidence="3 6" id="KW-1133">Transmembrane helix</keyword>